<feature type="transmembrane region" description="Helical" evidence="1">
    <location>
        <begin position="39"/>
        <end position="56"/>
    </location>
</feature>
<dbReference type="PANTHER" id="PTHR23051">
    <property type="entry name" value="SOLUTE CARRIER FAMILY 35, MEMBER F5"/>
    <property type="match status" value="1"/>
</dbReference>
<dbReference type="PANTHER" id="PTHR23051:SF9">
    <property type="entry name" value="EAMA DOMAIN-CONTAINING PROTEIN"/>
    <property type="match status" value="1"/>
</dbReference>
<dbReference type="Proteomes" id="UP001141253">
    <property type="component" value="Chromosome 6"/>
</dbReference>
<keyword evidence="1" id="KW-0812">Transmembrane</keyword>
<reference evidence="2" key="1">
    <citation type="submission" date="2022-10" db="EMBL/GenBank/DDBJ databases">
        <authorList>
            <person name="Hyden B.L."/>
            <person name="Feng K."/>
            <person name="Yates T."/>
            <person name="Jawdy S."/>
            <person name="Smart L.B."/>
            <person name="Muchero W."/>
        </authorList>
    </citation>
    <scope>NUCLEOTIDE SEQUENCE</scope>
    <source>
        <tissue evidence="2">Shoot tip</tissue>
    </source>
</reference>
<feature type="transmembrane region" description="Helical" evidence="1">
    <location>
        <begin position="219"/>
        <end position="238"/>
    </location>
</feature>
<keyword evidence="1" id="KW-0472">Membrane</keyword>
<evidence type="ECO:0000313" key="2">
    <source>
        <dbReference type="EMBL" id="KAJ6383099.1"/>
    </source>
</evidence>
<feature type="transmembrane region" description="Helical" evidence="1">
    <location>
        <begin position="180"/>
        <end position="199"/>
    </location>
</feature>
<reference evidence="2" key="2">
    <citation type="journal article" date="2023" name="Int. J. Mol. Sci.">
        <title>De Novo Assembly and Annotation of 11 Diverse Shrub Willow (Salix) Genomes Reveals Novel Gene Organization in Sex-Linked Regions.</title>
        <authorList>
            <person name="Hyden B."/>
            <person name="Feng K."/>
            <person name="Yates T.B."/>
            <person name="Jawdy S."/>
            <person name="Cereghino C."/>
            <person name="Smart L.B."/>
            <person name="Muchero W."/>
        </authorList>
    </citation>
    <scope>NUCLEOTIDE SEQUENCE</scope>
    <source>
        <tissue evidence="2">Shoot tip</tissue>
    </source>
</reference>
<keyword evidence="3" id="KW-1185">Reference proteome</keyword>
<protein>
    <submittedName>
        <fullName evidence="2">Uncharacterized protein</fullName>
    </submittedName>
</protein>
<keyword evidence="1" id="KW-1133">Transmembrane helix</keyword>
<accession>A0ABQ9BIV1</accession>
<proteinExistence type="predicted"/>
<evidence type="ECO:0000256" key="1">
    <source>
        <dbReference type="SAM" id="Phobius"/>
    </source>
</evidence>
<dbReference type="EMBL" id="JAPFFI010000009">
    <property type="protein sequence ID" value="KAJ6383099.1"/>
    <property type="molecule type" value="Genomic_DNA"/>
</dbReference>
<organism evidence="2 3">
    <name type="scientific">Salix suchowensis</name>
    <dbReference type="NCBI Taxonomy" id="1278906"/>
    <lineage>
        <taxon>Eukaryota</taxon>
        <taxon>Viridiplantae</taxon>
        <taxon>Streptophyta</taxon>
        <taxon>Embryophyta</taxon>
        <taxon>Tracheophyta</taxon>
        <taxon>Spermatophyta</taxon>
        <taxon>Magnoliopsida</taxon>
        <taxon>eudicotyledons</taxon>
        <taxon>Gunneridae</taxon>
        <taxon>Pentapetalae</taxon>
        <taxon>rosids</taxon>
        <taxon>fabids</taxon>
        <taxon>Malpighiales</taxon>
        <taxon>Salicaceae</taxon>
        <taxon>Saliceae</taxon>
        <taxon>Salix</taxon>
    </lineage>
</organism>
<gene>
    <name evidence="2" type="ORF">OIU77_031512</name>
</gene>
<name>A0ABQ9BIV1_9ROSI</name>
<sequence>MGWKYKAGLVLISTVVIIWVTSAEVTQRIFEMYKQPFAITYLGVSLMVVYLPIALVKDWFCSLFHSGLSTNLYNDNAITGSTTGLNIPLRVNYMNDDLESDLSGCLITDKDTGEEGEGWPLNVKDEEDEPNLLQQNTELCSWEICKCSLYLAPIWFITESVKTWAPDETLIFPETRRHSIIGDIFGIFSAISYSLFTVLLKKFAGSDGNKVDVQKCFGYIGLFTLLGLWWLLWPLNAAGD</sequence>
<evidence type="ECO:0000313" key="3">
    <source>
        <dbReference type="Proteomes" id="UP001141253"/>
    </source>
</evidence>
<comment type="caution">
    <text evidence="2">The sequence shown here is derived from an EMBL/GenBank/DDBJ whole genome shotgun (WGS) entry which is preliminary data.</text>
</comment>